<evidence type="ECO:0000256" key="11">
    <source>
        <dbReference type="PROSITE-ProRule" id="PRU00421"/>
    </source>
</evidence>
<dbReference type="InterPro" id="IPR018113">
    <property type="entry name" value="PTrfase_EIIB_Cys"/>
</dbReference>
<evidence type="ECO:0000313" key="15">
    <source>
        <dbReference type="EMBL" id="OJH37458.1"/>
    </source>
</evidence>
<evidence type="ECO:0000256" key="1">
    <source>
        <dbReference type="ARBA" id="ARBA00004651"/>
    </source>
</evidence>
<dbReference type="InterPro" id="IPR001996">
    <property type="entry name" value="PTS_IIB_1"/>
</dbReference>
<evidence type="ECO:0000256" key="5">
    <source>
        <dbReference type="ARBA" id="ARBA00022679"/>
    </source>
</evidence>
<reference evidence="16" key="1">
    <citation type="submission" date="2016-11" db="EMBL/GenBank/DDBJ databases">
        <authorList>
            <person name="Shukria A."/>
            <person name="Stevens D.C."/>
        </authorList>
    </citation>
    <scope>NUCLEOTIDE SEQUENCE [LARGE SCALE GENOMIC DNA]</scope>
    <source>
        <strain evidence="16">Cbfe23</strain>
    </source>
</reference>
<keyword evidence="9 12" id="KW-1133">Transmembrane helix</keyword>
<dbReference type="InterPro" id="IPR010974">
    <property type="entry name" value="PTS_IIBC_nag"/>
</dbReference>
<evidence type="ECO:0000256" key="12">
    <source>
        <dbReference type="SAM" id="Phobius"/>
    </source>
</evidence>
<feature type="transmembrane region" description="Helical" evidence="12">
    <location>
        <begin position="159"/>
        <end position="182"/>
    </location>
</feature>
<dbReference type="GO" id="GO:0019866">
    <property type="term" value="C:organelle inner membrane"/>
    <property type="evidence" value="ECO:0007669"/>
    <property type="project" value="InterPro"/>
</dbReference>
<accession>A0A1L9B5C5</accession>
<dbReference type="InterPro" id="IPR003352">
    <property type="entry name" value="PTS_EIIC"/>
</dbReference>
<feature type="domain" description="PTS EIIB type-1" evidence="13">
    <location>
        <begin position="504"/>
        <end position="581"/>
    </location>
</feature>
<dbReference type="GO" id="GO:0008982">
    <property type="term" value="F:protein-N(PI)-phosphohistidine-sugar phosphotransferase activity"/>
    <property type="evidence" value="ECO:0007669"/>
    <property type="project" value="InterPro"/>
</dbReference>
<dbReference type="InterPro" id="IPR050429">
    <property type="entry name" value="PTS_Glucose_EIICBA"/>
</dbReference>
<dbReference type="NCBIfam" id="TIGR01998">
    <property type="entry name" value="PTS-II-BC-nag"/>
    <property type="match status" value="1"/>
</dbReference>
<dbReference type="PANTHER" id="PTHR30009:SF4">
    <property type="entry name" value="PTS SYSTEM N-ACETYLGLUCOSAMINE-SPECIFIC EIICBA COMPONENT"/>
    <property type="match status" value="1"/>
</dbReference>
<feature type="transmembrane region" description="Helical" evidence="12">
    <location>
        <begin position="12"/>
        <end position="32"/>
    </location>
</feature>
<proteinExistence type="predicted"/>
<dbReference type="STRING" id="83449.BON30_29720"/>
<evidence type="ECO:0000256" key="6">
    <source>
        <dbReference type="ARBA" id="ARBA00022683"/>
    </source>
</evidence>
<evidence type="ECO:0000256" key="9">
    <source>
        <dbReference type="ARBA" id="ARBA00022989"/>
    </source>
</evidence>
<feature type="transmembrane region" description="Helical" evidence="12">
    <location>
        <begin position="357"/>
        <end position="379"/>
    </location>
</feature>
<dbReference type="PROSITE" id="PS01035">
    <property type="entry name" value="PTS_EIIB_TYPE_1_CYS"/>
    <property type="match status" value="2"/>
</dbReference>
<evidence type="ECO:0000256" key="2">
    <source>
        <dbReference type="ARBA" id="ARBA00022448"/>
    </source>
</evidence>
<evidence type="ECO:0000256" key="7">
    <source>
        <dbReference type="ARBA" id="ARBA00022692"/>
    </source>
</evidence>
<feature type="transmembrane region" description="Helical" evidence="12">
    <location>
        <begin position="38"/>
        <end position="66"/>
    </location>
</feature>
<dbReference type="PROSITE" id="PS51103">
    <property type="entry name" value="PTS_EIIC_TYPE_1"/>
    <property type="match status" value="1"/>
</dbReference>
<dbReference type="InterPro" id="IPR013013">
    <property type="entry name" value="PTS_EIIC_1"/>
</dbReference>
<evidence type="ECO:0000259" key="13">
    <source>
        <dbReference type="PROSITE" id="PS51098"/>
    </source>
</evidence>
<feature type="active site" description="Phosphocysteine intermediate; for EIIB activity" evidence="11">
    <location>
        <position position="526"/>
    </location>
</feature>
<name>A0A1L9B5C5_9BACT</name>
<dbReference type="GO" id="GO:0009401">
    <property type="term" value="P:phosphoenolpyruvate-dependent sugar phosphotransferase system"/>
    <property type="evidence" value="ECO:0007669"/>
    <property type="project" value="UniProtKB-KW"/>
</dbReference>
<protein>
    <submittedName>
        <fullName evidence="15">PTS N-acetyl-D-glucosamine transporter</fullName>
    </submittedName>
</protein>
<keyword evidence="16" id="KW-1185">Reference proteome</keyword>
<evidence type="ECO:0000313" key="16">
    <source>
        <dbReference type="Proteomes" id="UP000182229"/>
    </source>
</evidence>
<feature type="transmembrane region" description="Helical" evidence="12">
    <location>
        <begin position="202"/>
        <end position="228"/>
    </location>
</feature>
<dbReference type="SUPFAM" id="SSF55604">
    <property type="entry name" value="Glucose permease domain IIB"/>
    <property type="match status" value="2"/>
</dbReference>
<dbReference type="RefSeq" id="WP_071901793.1">
    <property type="nucleotide sequence ID" value="NZ_MPIN01000008.1"/>
</dbReference>
<dbReference type="AlphaFoldDB" id="A0A1L9B5C5"/>
<dbReference type="PANTHER" id="PTHR30009">
    <property type="entry name" value="CYTOCHROME C-TYPE SYNTHESIS PROTEIN AND PTS TRANSMEMBRANE COMPONENT"/>
    <property type="match status" value="1"/>
</dbReference>
<dbReference type="CDD" id="cd00212">
    <property type="entry name" value="PTS_IIB_glc"/>
    <property type="match status" value="2"/>
</dbReference>
<feature type="transmembrane region" description="Helical" evidence="12">
    <location>
        <begin position="123"/>
        <end position="139"/>
    </location>
</feature>
<dbReference type="OrthoDB" id="9765468at2"/>
<keyword evidence="10 12" id="KW-0472">Membrane</keyword>
<dbReference type="GO" id="GO:0015764">
    <property type="term" value="P:N-acetylglucosamine transport"/>
    <property type="evidence" value="ECO:0007669"/>
    <property type="project" value="TreeGrafter"/>
</dbReference>
<gene>
    <name evidence="15" type="ORF">BON30_29720</name>
</gene>
<keyword evidence="4" id="KW-0762">Sugar transport</keyword>
<feature type="domain" description="PTS EIIC type-1" evidence="14">
    <location>
        <begin position="3"/>
        <end position="390"/>
    </location>
</feature>
<keyword evidence="2" id="KW-0813">Transport</keyword>
<dbReference type="PROSITE" id="PS51098">
    <property type="entry name" value="PTS_EIIB_TYPE_1"/>
    <property type="match status" value="2"/>
</dbReference>
<feature type="transmembrane region" description="Helical" evidence="12">
    <location>
        <begin position="314"/>
        <end position="337"/>
    </location>
</feature>
<dbReference type="GO" id="GO:0016301">
    <property type="term" value="F:kinase activity"/>
    <property type="evidence" value="ECO:0007669"/>
    <property type="project" value="UniProtKB-KW"/>
</dbReference>
<keyword evidence="7 12" id="KW-0812">Transmembrane</keyword>
<comment type="subcellular location">
    <subcellularLocation>
        <location evidence="1">Cell membrane</location>
        <topology evidence="1">Multi-pass membrane protein</topology>
    </subcellularLocation>
</comment>
<evidence type="ECO:0000259" key="14">
    <source>
        <dbReference type="PROSITE" id="PS51103"/>
    </source>
</evidence>
<feature type="transmembrane region" description="Helical" evidence="12">
    <location>
        <begin position="249"/>
        <end position="271"/>
    </location>
</feature>
<evidence type="ECO:0000256" key="8">
    <source>
        <dbReference type="ARBA" id="ARBA00022777"/>
    </source>
</evidence>
<reference evidence="15 16" key="2">
    <citation type="submission" date="2016-12" db="EMBL/GenBank/DDBJ databases">
        <title>Draft Genome Sequence of Cystobacter ferrugineus Strain Cbfe23.</title>
        <authorList>
            <person name="Akbar S."/>
            <person name="Dowd S.E."/>
            <person name="Stevens D.C."/>
        </authorList>
    </citation>
    <scope>NUCLEOTIDE SEQUENCE [LARGE SCALE GENOMIC DNA]</scope>
    <source>
        <strain evidence="15 16">Cbfe23</strain>
    </source>
</reference>
<feature type="active site" description="Phosphocysteine intermediate; for EIIB activity" evidence="11">
    <location>
        <position position="433"/>
    </location>
</feature>
<feature type="domain" description="PTS EIIB type-1" evidence="13">
    <location>
        <begin position="411"/>
        <end position="493"/>
    </location>
</feature>
<dbReference type="GO" id="GO:0090563">
    <property type="term" value="F:protein-phosphocysteine-sugar phosphotransferase activity"/>
    <property type="evidence" value="ECO:0007669"/>
    <property type="project" value="TreeGrafter"/>
</dbReference>
<dbReference type="Proteomes" id="UP000182229">
    <property type="component" value="Unassembled WGS sequence"/>
</dbReference>
<dbReference type="EMBL" id="MPIN01000008">
    <property type="protein sequence ID" value="OJH37458.1"/>
    <property type="molecule type" value="Genomic_DNA"/>
</dbReference>
<dbReference type="NCBIfam" id="TIGR00826">
    <property type="entry name" value="EIIB_glc"/>
    <property type="match status" value="1"/>
</dbReference>
<organism evidence="15 16">
    <name type="scientific">Cystobacter ferrugineus</name>
    <dbReference type="NCBI Taxonomy" id="83449"/>
    <lineage>
        <taxon>Bacteria</taxon>
        <taxon>Pseudomonadati</taxon>
        <taxon>Myxococcota</taxon>
        <taxon>Myxococcia</taxon>
        <taxon>Myxococcales</taxon>
        <taxon>Cystobacterineae</taxon>
        <taxon>Archangiaceae</taxon>
        <taxon>Cystobacter</taxon>
    </lineage>
</organism>
<dbReference type="InterPro" id="IPR036878">
    <property type="entry name" value="Glu_permease_IIB"/>
</dbReference>
<dbReference type="Pfam" id="PF00367">
    <property type="entry name" value="PTS_EIIB"/>
    <property type="match status" value="2"/>
</dbReference>
<dbReference type="GO" id="GO:0005886">
    <property type="term" value="C:plasma membrane"/>
    <property type="evidence" value="ECO:0007669"/>
    <property type="project" value="UniProtKB-SubCell"/>
</dbReference>
<dbReference type="Pfam" id="PF02378">
    <property type="entry name" value="PTS_EIIC"/>
    <property type="match status" value="1"/>
</dbReference>
<keyword evidence="8" id="KW-0418">Kinase</keyword>
<keyword evidence="3" id="KW-1003">Cell membrane</keyword>
<feature type="transmembrane region" description="Helical" evidence="12">
    <location>
        <begin position="283"/>
        <end position="302"/>
    </location>
</feature>
<dbReference type="Gene3D" id="3.30.1360.60">
    <property type="entry name" value="Glucose permease domain IIB"/>
    <property type="match status" value="2"/>
</dbReference>
<dbReference type="GO" id="GO:0015572">
    <property type="term" value="F:N-acetylglucosamine transmembrane transporter activity"/>
    <property type="evidence" value="ECO:0007669"/>
    <property type="project" value="InterPro"/>
</dbReference>
<evidence type="ECO:0000256" key="10">
    <source>
        <dbReference type="ARBA" id="ARBA00023136"/>
    </source>
</evidence>
<evidence type="ECO:0000256" key="4">
    <source>
        <dbReference type="ARBA" id="ARBA00022597"/>
    </source>
</evidence>
<comment type="caution">
    <text evidence="15">The sequence shown here is derived from an EMBL/GenBank/DDBJ whole genome shotgun (WGS) entry which is preliminary data.</text>
</comment>
<evidence type="ECO:0000256" key="3">
    <source>
        <dbReference type="ARBA" id="ARBA00022475"/>
    </source>
</evidence>
<sequence length="581" mass="60711">MVSNKFAGVQQLGRALMLPIAVLPIAGLLLRLGQPDLLGIGFMAAAGGAIFDHLGLLFAVGVAVGFARENHGAAGLAGAVGFFITIEGTKALVEVPPAVLEGLAGAARDLAVSGYKARLESKISMPAGILSGLFAGMLYNRYKDIKLPEYLAFFGGRRFIPIITGVVCLVLALVFGFGWPVIEGALDAVTRSVFNAGRFGLFLYGFFNRLLLVTGLHHILNNVAWFLLGDYNGVTGDLKRFFAGDPSAGAMMTGFFPVMMFGLPAACLAMYRAAPAHNRAKVGGLLTSMALTSFLTGVTEPIEFAFMFLAPPLYLLHAVLTGVALVAMDILGVKLGFGFSAGLFDYVLNYKQSTQPLLLLPVGAAYFALYYGLFSVCIARFDLKTLGREDEAPAPAAGAASIDGGLPAPALTRGEAWLKALGGAGNIQTVDACTTRLRLTVADNARIDETVLKSLGSRGVIRPAPGSVQIIIGPQADQVSSEIQEVLRGGGARGSAPVSGSAEQTLARGVLQALGGASNVREVGCCSTRLRLIVVDDQRVNDTALKGLGTRGVAKPSAGSIQVIIGPTAERVADELRALLR</sequence>
<keyword evidence="5" id="KW-0808">Transferase</keyword>
<keyword evidence="6" id="KW-0598">Phosphotransferase system</keyword>